<organism evidence="1 2">
    <name type="scientific">Elysia crispata</name>
    <name type="common">lettuce slug</name>
    <dbReference type="NCBI Taxonomy" id="231223"/>
    <lineage>
        <taxon>Eukaryota</taxon>
        <taxon>Metazoa</taxon>
        <taxon>Spiralia</taxon>
        <taxon>Lophotrochozoa</taxon>
        <taxon>Mollusca</taxon>
        <taxon>Gastropoda</taxon>
        <taxon>Heterobranchia</taxon>
        <taxon>Euthyneura</taxon>
        <taxon>Panpulmonata</taxon>
        <taxon>Sacoglossa</taxon>
        <taxon>Placobranchoidea</taxon>
        <taxon>Plakobranchidae</taxon>
        <taxon>Elysia</taxon>
    </lineage>
</organism>
<reference evidence="1" key="1">
    <citation type="journal article" date="2023" name="G3 (Bethesda)">
        <title>A reference genome for the long-term kleptoplast-retaining sea slug Elysia crispata morphotype clarki.</title>
        <authorList>
            <person name="Eastman K.E."/>
            <person name="Pendleton A.L."/>
            <person name="Shaikh M.A."/>
            <person name="Suttiyut T."/>
            <person name="Ogas R."/>
            <person name="Tomko P."/>
            <person name="Gavelis G."/>
            <person name="Widhalm J.R."/>
            <person name="Wisecaver J.H."/>
        </authorList>
    </citation>
    <scope>NUCLEOTIDE SEQUENCE</scope>
    <source>
        <strain evidence="1">ECLA1</strain>
    </source>
</reference>
<accession>A0AAE0ZII7</accession>
<dbReference type="AlphaFoldDB" id="A0AAE0ZII7"/>
<evidence type="ECO:0000313" key="2">
    <source>
        <dbReference type="Proteomes" id="UP001283361"/>
    </source>
</evidence>
<name>A0AAE0ZII7_9GAST</name>
<dbReference type="Proteomes" id="UP001283361">
    <property type="component" value="Unassembled WGS sequence"/>
</dbReference>
<proteinExistence type="predicted"/>
<keyword evidence="2" id="KW-1185">Reference proteome</keyword>
<dbReference type="PROSITE" id="PS51257">
    <property type="entry name" value="PROKAR_LIPOPROTEIN"/>
    <property type="match status" value="1"/>
</dbReference>
<protein>
    <submittedName>
        <fullName evidence="1">Uncharacterized protein</fullName>
    </submittedName>
</protein>
<comment type="caution">
    <text evidence="1">The sequence shown here is derived from an EMBL/GenBank/DDBJ whole genome shotgun (WGS) entry which is preliminary data.</text>
</comment>
<sequence>MKKKHSEFTTDAGTAVTPASGTGCCRVLLVKPGSESADPISLLFLPSKSQFLTRTLELLPATRRSSRRQANVTEMNRNTWAFDA</sequence>
<gene>
    <name evidence="1" type="ORF">RRG08_040986</name>
</gene>
<dbReference type="EMBL" id="JAWDGP010003868">
    <property type="protein sequence ID" value="KAK3770079.1"/>
    <property type="molecule type" value="Genomic_DNA"/>
</dbReference>
<evidence type="ECO:0000313" key="1">
    <source>
        <dbReference type="EMBL" id="KAK3770079.1"/>
    </source>
</evidence>